<name>A0ABQ1USH3_9BACT</name>
<reference evidence="3" key="1">
    <citation type="journal article" date="2019" name="Int. J. Syst. Evol. Microbiol.">
        <title>The Global Catalogue of Microorganisms (GCM) 10K type strain sequencing project: providing services to taxonomists for standard genome sequencing and annotation.</title>
        <authorList>
            <consortium name="The Broad Institute Genomics Platform"/>
            <consortium name="The Broad Institute Genome Sequencing Center for Infectious Disease"/>
            <person name="Wu L."/>
            <person name="Ma J."/>
        </authorList>
    </citation>
    <scope>NUCLEOTIDE SEQUENCE [LARGE SCALE GENOMIC DNA]</scope>
    <source>
        <strain evidence="3">CGMCC 1.15407</strain>
    </source>
</reference>
<keyword evidence="1" id="KW-0472">Membrane</keyword>
<dbReference type="RefSeq" id="WP_137402167.1">
    <property type="nucleotide sequence ID" value="NZ_BMIU01000003.1"/>
</dbReference>
<comment type="caution">
    <text evidence="2">The sequence shown here is derived from an EMBL/GenBank/DDBJ whole genome shotgun (WGS) entry which is preliminary data.</text>
</comment>
<proteinExistence type="predicted"/>
<gene>
    <name evidence="2" type="ORF">GCM10011339_10110</name>
</gene>
<dbReference type="EMBL" id="BMIU01000003">
    <property type="protein sequence ID" value="GGF23974.1"/>
    <property type="molecule type" value="Genomic_DNA"/>
</dbReference>
<evidence type="ECO:0000256" key="1">
    <source>
        <dbReference type="SAM" id="Phobius"/>
    </source>
</evidence>
<organism evidence="2 3">
    <name type="scientific">Echinicola rosea</name>
    <dbReference type="NCBI Taxonomy" id="1807691"/>
    <lineage>
        <taxon>Bacteria</taxon>
        <taxon>Pseudomonadati</taxon>
        <taxon>Bacteroidota</taxon>
        <taxon>Cytophagia</taxon>
        <taxon>Cytophagales</taxon>
        <taxon>Cyclobacteriaceae</taxon>
        <taxon>Echinicola</taxon>
    </lineage>
</organism>
<keyword evidence="3" id="KW-1185">Reference proteome</keyword>
<protein>
    <submittedName>
        <fullName evidence="2">Uncharacterized protein</fullName>
    </submittedName>
</protein>
<keyword evidence="1" id="KW-0812">Transmembrane</keyword>
<accession>A0ABQ1USH3</accession>
<evidence type="ECO:0000313" key="2">
    <source>
        <dbReference type="EMBL" id="GGF23974.1"/>
    </source>
</evidence>
<keyword evidence="1" id="KW-1133">Transmembrane helix</keyword>
<evidence type="ECO:0000313" key="3">
    <source>
        <dbReference type="Proteomes" id="UP000647339"/>
    </source>
</evidence>
<sequence>MNTTRQKERLRWLLVLLIGMIVSFFISEWKDESLSENNITHAQPNVSTTPTEHILSKCFPNPAEDPHDLIKYPFNH</sequence>
<feature type="transmembrane region" description="Helical" evidence="1">
    <location>
        <begin position="12"/>
        <end position="29"/>
    </location>
</feature>
<dbReference type="Proteomes" id="UP000647339">
    <property type="component" value="Unassembled WGS sequence"/>
</dbReference>